<reference evidence="3" key="2">
    <citation type="submission" date="2015-01" db="EMBL/GenBank/DDBJ databases">
        <title>Evolutionary Origins and Diversification of the Mycorrhizal Mutualists.</title>
        <authorList>
            <consortium name="DOE Joint Genome Institute"/>
            <consortium name="Mycorrhizal Genomics Consortium"/>
            <person name="Kohler A."/>
            <person name="Kuo A."/>
            <person name="Nagy L.G."/>
            <person name="Floudas D."/>
            <person name="Copeland A."/>
            <person name="Barry K.W."/>
            <person name="Cichocki N."/>
            <person name="Veneault-Fourrey C."/>
            <person name="LaButti K."/>
            <person name="Lindquist E.A."/>
            <person name="Lipzen A."/>
            <person name="Lundell T."/>
            <person name="Morin E."/>
            <person name="Murat C."/>
            <person name="Riley R."/>
            <person name="Ohm R."/>
            <person name="Sun H."/>
            <person name="Tunlid A."/>
            <person name="Henrissat B."/>
            <person name="Grigoriev I.V."/>
            <person name="Hibbett D.S."/>
            <person name="Martin F."/>
        </authorList>
    </citation>
    <scope>NUCLEOTIDE SEQUENCE [LARGE SCALE GENOMIC DNA]</scope>
    <source>
        <strain evidence="3">441</strain>
    </source>
</reference>
<gene>
    <name evidence="2" type="ORF">PISMIDRAFT_119009</name>
</gene>
<evidence type="ECO:0000313" key="2">
    <source>
        <dbReference type="EMBL" id="KIK13382.1"/>
    </source>
</evidence>
<sequence>MVLPAPNQDIPGHPCTPTLSEIWHHVQDKFGICPCHWQLKVTEALLNGDNDIVCIAGTGMMGKTLGFWIPILFCPGGIQIVVTLLNTLGRQNVASLARAGIKAIAINAETATPANFSVSLLTNGSKIIGTYS</sequence>
<proteinExistence type="predicted"/>
<keyword evidence="1" id="KW-0472">Membrane</keyword>
<reference evidence="2 3" key="1">
    <citation type="submission" date="2014-04" db="EMBL/GenBank/DDBJ databases">
        <authorList>
            <consortium name="DOE Joint Genome Institute"/>
            <person name="Kuo A."/>
            <person name="Kohler A."/>
            <person name="Costa M.D."/>
            <person name="Nagy L.G."/>
            <person name="Floudas D."/>
            <person name="Copeland A."/>
            <person name="Barry K.W."/>
            <person name="Cichocki N."/>
            <person name="Veneault-Fourrey C."/>
            <person name="LaButti K."/>
            <person name="Lindquist E.A."/>
            <person name="Lipzen A."/>
            <person name="Lundell T."/>
            <person name="Morin E."/>
            <person name="Murat C."/>
            <person name="Sun H."/>
            <person name="Tunlid A."/>
            <person name="Henrissat B."/>
            <person name="Grigoriev I.V."/>
            <person name="Hibbett D.S."/>
            <person name="Martin F."/>
            <person name="Nordberg H.P."/>
            <person name="Cantor M.N."/>
            <person name="Hua S.X."/>
        </authorList>
    </citation>
    <scope>NUCLEOTIDE SEQUENCE [LARGE SCALE GENOMIC DNA]</scope>
    <source>
        <strain evidence="2 3">441</strain>
    </source>
</reference>
<dbReference type="STRING" id="765257.A0A0C9YSS6"/>
<protein>
    <recommendedName>
        <fullName evidence="4">DEAD/DEAH box helicase domain-containing protein</fullName>
    </recommendedName>
</protein>
<keyword evidence="3" id="KW-1185">Reference proteome</keyword>
<dbReference type="SUPFAM" id="SSF52540">
    <property type="entry name" value="P-loop containing nucleoside triphosphate hydrolases"/>
    <property type="match status" value="1"/>
</dbReference>
<accession>A0A0C9YSS6</accession>
<dbReference type="InterPro" id="IPR027417">
    <property type="entry name" value="P-loop_NTPase"/>
</dbReference>
<keyword evidence="1" id="KW-0812">Transmembrane</keyword>
<dbReference type="Proteomes" id="UP000054018">
    <property type="component" value="Unassembled WGS sequence"/>
</dbReference>
<dbReference type="EMBL" id="KN834000">
    <property type="protein sequence ID" value="KIK13382.1"/>
    <property type="molecule type" value="Genomic_DNA"/>
</dbReference>
<evidence type="ECO:0008006" key="4">
    <source>
        <dbReference type="Google" id="ProtNLM"/>
    </source>
</evidence>
<name>A0A0C9YSS6_9AGAM</name>
<evidence type="ECO:0000313" key="3">
    <source>
        <dbReference type="Proteomes" id="UP000054018"/>
    </source>
</evidence>
<evidence type="ECO:0000256" key="1">
    <source>
        <dbReference type="SAM" id="Phobius"/>
    </source>
</evidence>
<keyword evidence="1" id="KW-1133">Transmembrane helix</keyword>
<dbReference type="HOGENOM" id="CLU_001103_20_0_1"/>
<dbReference type="OrthoDB" id="10261556at2759"/>
<dbReference type="AlphaFoldDB" id="A0A0C9YSS6"/>
<organism evidence="2 3">
    <name type="scientific">Pisolithus microcarpus 441</name>
    <dbReference type="NCBI Taxonomy" id="765257"/>
    <lineage>
        <taxon>Eukaryota</taxon>
        <taxon>Fungi</taxon>
        <taxon>Dikarya</taxon>
        <taxon>Basidiomycota</taxon>
        <taxon>Agaricomycotina</taxon>
        <taxon>Agaricomycetes</taxon>
        <taxon>Agaricomycetidae</taxon>
        <taxon>Boletales</taxon>
        <taxon>Sclerodermatineae</taxon>
        <taxon>Pisolithaceae</taxon>
        <taxon>Pisolithus</taxon>
    </lineage>
</organism>
<feature type="transmembrane region" description="Helical" evidence="1">
    <location>
        <begin position="67"/>
        <end position="88"/>
    </location>
</feature>
<dbReference type="Gene3D" id="3.40.50.300">
    <property type="entry name" value="P-loop containing nucleotide triphosphate hydrolases"/>
    <property type="match status" value="1"/>
</dbReference>